<evidence type="ECO:0000313" key="1">
    <source>
        <dbReference type="EMBL" id="QHS88235.1"/>
    </source>
</evidence>
<accession>A0A6C0B7K8</accession>
<dbReference type="EMBL" id="MN739094">
    <property type="protein sequence ID" value="QHS88235.1"/>
    <property type="molecule type" value="Genomic_DNA"/>
</dbReference>
<proteinExistence type="predicted"/>
<name>A0A6C0B7K8_9ZZZZ</name>
<reference evidence="1" key="1">
    <citation type="journal article" date="2020" name="Nature">
        <title>Giant virus diversity and host interactions through global metagenomics.</title>
        <authorList>
            <person name="Schulz F."/>
            <person name="Roux S."/>
            <person name="Paez-Espino D."/>
            <person name="Jungbluth S."/>
            <person name="Walsh D.A."/>
            <person name="Denef V.J."/>
            <person name="McMahon K.D."/>
            <person name="Konstantinidis K.T."/>
            <person name="Eloe-Fadrosh E.A."/>
            <person name="Kyrpides N.C."/>
            <person name="Woyke T."/>
        </authorList>
    </citation>
    <scope>NUCLEOTIDE SEQUENCE</scope>
    <source>
        <strain evidence="1">GVMAG-M-3300010158-55</strain>
    </source>
</reference>
<dbReference type="AlphaFoldDB" id="A0A6C0B7K8"/>
<sequence>MEKALIIHKMPLPQELVDYICSFGFYTLEQCIEQNKKKHKKVLKDIKDDVRINNVPLYTPNGTIMYCIYIEFPIRQRKVIYANLCGDCNNFIHLKRKSFGCRCLF</sequence>
<organism evidence="1">
    <name type="scientific">viral metagenome</name>
    <dbReference type="NCBI Taxonomy" id="1070528"/>
    <lineage>
        <taxon>unclassified sequences</taxon>
        <taxon>metagenomes</taxon>
        <taxon>organismal metagenomes</taxon>
    </lineage>
</organism>
<protein>
    <submittedName>
        <fullName evidence="1">Uncharacterized protein</fullName>
    </submittedName>
</protein>